<organism evidence="1 2">
    <name type="scientific">Dreissena polymorpha</name>
    <name type="common">Zebra mussel</name>
    <name type="synonym">Mytilus polymorpha</name>
    <dbReference type="NCBI Taxonomy" id="45954"/>
    <lineage>
        <taxon>Eukaryota</taxon>
        <taxon>Metazoa</taxon>
        <taxon>Spiralia</taxon>
        <taxon>Lophotrochozoa</taxon>
        <taxon>Mollusca</taxon>
        <taxon>Bivalvia</taxon>
        <taxon>Autobranchia</taxon>
        <taxon>Heteroconchia</taxon>
        <taxon>Euheterodonta</taxon>
        <taxon>Imparidentia</taxon>
        <taxon>Neoheterodontei</taxon>
        <taxon>Myida</taxon>
        <taxon>Dreissenoidea</taxon>
        <taxon>Dreissenidae</taxon>
        <taxon>Dreissena</taxon>
    </lineage>
</organism>
<reference evidence="1" key="2">
    <citation type="submission" date="2020-11" db="EMBL/GenBank/DDBJ databases">
        <authorList>
            <person name="McCartney M.A."/>
            <person name="Auch B."/>
            <person name="Kono T."/>
            <person name="Mallez S."/>
            <person name="Becker A."/>
            <person name="Gohl D.M."/>
            <person name="Silverstein K.A.T."/>
            <person name="Koren S."/>
            <person name="Bechman K.B."/>
            <person name="Herman A."/>
            <person name="Abrahante J.E."/>
            <person name="Garbe J."/>
        </authorList>
    </citation>
    <scope>NUCLEOTIDE SEQUENCE</scope>
    <source>
        <strain evidence="1">Duluth1</strain>
        <tissue evidence="1">Whole animal</tissue>
    </source>
</reference>
<proteinExistence type="predicted"/>
<comment type="caution">
    <text evidence="1">The sequence shown here is derived from an EMBL/GenBank/DDBJ whole genome shotgun (WGS) entry which is preliminary data.</text>
</comment>
<accession>A0A9D4REH1</accession>
<name>A0A9D4REH1_DREPO</name>
<sequence>MKRSRVRFLGIYGEDLKNALTVVMEPMTSRSLGGHHIRYATAIMHILNDKSCDRQTDDEKVICICRSLYFVAGATTI</sequence>
<evidence type="ECO:0000313" key="2">
    <source>
        <dbReference type="Proteomes" id="UP000828390"/>
    </source>
</evidence>
<dbReference type="AlphaFoldDB" id="A0A9D4REH1"/>
<gene>
    <name evidence="1" type="ORF">DPMN_026355</name>
</gene>
<protein>
    <submittedName>
        <fullName evidence="1">Uncharacterized protein</fullName>
    </submittedName>
</protein>
<dbReference type="EMBL" id="JAIWYP010000002">
    <property type="protein sequence ID" value="KAH3863370.1"/>
    <property type="molecule type" value="Genomic_DNA"/>
</dbReference>
<reference evidence="1" key="1">
    <citation type="journal article" date="2019" name="bioRxiv">
        <title>The Genome of the Zebra Mussel, Dreissena polymorpha: A Resource for Invasive Species Research.</title>
        <authorList>
            <person name="McCartney M.A."/>
            <person name="Auch B."/>
            <person name="Kono T."/>
            <person name="Mallez S."/>
            <person name="Zhang Y."/>
            <person name="Obille A."/>
            <person name="Becker A."/>
            <person name="Abrahante J.E."/>
            <person name="Garbe J."/>
            <person name="Badalamenti J.P."/>
            <person name="Herman A."/>
            <person name="Mangelson H."/>
            <person name="Liachko I."/>
            <person name="Sullivan S."/>
            <person name="Sone E.D."/>
            <person name="Koren S."/>
            <person name="Silverstein K.A.T."/>
            <person name="Beckman K.B."/>
            <person name="Gohl D.M."/>
        </authorList>
    </citation>
    <scope>NUCLEOTIDE SEQUENCE</scope>
    <source>
        <strain evidence="1">Duluth1</strain>
        <tissue evidence="1">Whole animal</tissue>
    </source>
</reference>
<dbReference type="Proteomes" id="UP000828390">
    <property type="component" value="Unassembled WGS sequence"/>
</dbReference>
<keyword evidence="2" id="KW-1185">Reference proteome</keyword>
<evidence type="ECO:0000313" key="1">
    <source>
        <dbReference type="EMBL" id="KAH3863370.1"/>
    </source>
</evidence>